<comment type="caution">
    <text evidence="3">The sequence shown here is derived from an EMBL/GenBank/DDBJ whole genome shotgun (WGS) entry which is preliminary data.</text>
</comment>
<keyword evidence="2" id="KW-0472">Membrane</keyword>
<name>A0A087BKD5_9BIFI</name>
<evidence type="ECO:0000313" key="4">
    <source>
        <dbReference type="Proteomes" id="UP000029060"/>
    </source>
</evidence>
<feature type="compositionally biased region" description="Low complexity" evidence="1">
    <location>
        <begin position="59"/>
        <end position="71"/>
    </location>
</feature>
<reference evidence="3 4" key="1">
    <citation type="submission" date="2014-03" db="EMBL/GenBank/DDBJ databases">
        <title>Genomics of Bifidobacteria.</title>
        <authorList>
            <person name="Ventura M."/>
            <person name="Milani C."/>
            <person name="Lugli G.A."/>
        </authorList>
    </citation>
    <scope>NUCLEOTIDE SEQUENCE [LARGE SCALE GENOMIC DNA]</scope>
    <source>
        <strain evidence="3 4">LMG 11341</strain>
    </source>
</reference>
<dbReference type="RefSeq" id="WP_033522021.1">
    <property type="nucleotide sequence ID" value="NZ_CADAXU010000004.1"/>
</dbReference>
<evidence type="ECO:0000256" key="2">
    <source>
        <dbReference type="SAM" id="Phobius"/>
    </source>
</evidence>
<dbReference type="eggNOG" id="ENOG5032JM6">
    <property type="taxonomic scope" value="Bacteria"/>
</dbReference>
<sequence>MKLDKYAVFCMFGMMLAVCSLVFGIMGKAIVAGSFGLATGGVCFGMLLLSKMPDESAVSNGSDTDSASNADADADER</sequence>
<dbReference type="OrthoDB" id="9920683at2"/>
<feature type="transmembrane region" description="Helical" evidence="2">
    <location>
        <begin position="30"/>
        <end position="49"/>
    </location>
</feature>
<gene>
    <name evidence="3" type="ORF">BMERY_0990</name>
</gene>
<dbReference type="EMBL" id="JGZC01000001">
    <property type="protein sequence ID" value="KFI71485.1"/>
    <property type="molecule type" value="Genomic_DNA"/>
</dbReference>
<feature type="transmembrane region" description="Helical" evidence="2">
    <location>
        <begin position="6"/>
        <end position="23"/>
    </location>
</feature>
<dbReference type="Proteomes" id="UP000029060">
    <property type="component" value="Unassembled WGS sequence"/>
</dbReference>
<keyword evidence="2" id="KW-0812">Transmembrane</keyword>
<evidence type="ECO:0000256" key="1">
    <source>
        <dbReference type="SAM" id="MobiDB-lite"/>
    </source>
</evidence>
<dbReference type="AlphaFoldDB" id="A0A087BKD5"/>
<keyword evidence="4" id="KW-1185">Reference proteome</keyword>
<accession>A0A087BKD5</accession>
<evidence type="ECO:0000313" key="3">
    <source>
        <dbReference type="EMBL" id="KFI71485.1"/>
    </source>
</evidence>
<keyword evidence="2" id="KW-1133">Transmembrane helix</keyword>
<protein>
    <submittedName>
        <fullName evidence="3">Uncharacterized protein</fullName>
    </submittedName>
</protein>
<organism evidence="3 4">
    <name type="scientific">Bifidobacterium merycicum</name>
    <dbReference type="NCBI Taxonomy" id="78345"/>
    <lineage>
        <taxon>Bacteria</taxon>
        <taxon>Bacillati</taxon>
        <taxon>Actinomycetota</taxon>
        <taxon>Actinomycetes</taxon>
        <taxon>Bifidobacteriales</taxon>
        <taxon>Bifidobacteriaceae</taxon>
        <taxon>Bifidobacterium</taxon>
    </lineage>
</organism>
<proteinExistence type="predicted"/>
<feature type="region of interest" description="Disordered" evidence="1">
    <location>
        <begin position="54"/>
        <end position="77"/>
    </location>
</feature>